<dbReference type="AlphaFoldDB" id="A0A0E9QE61"/>
<reference evidence="1" key="1">
    <citation type="submission" date="2014-11" db="EMBL/GenBank/DDBJ databases">
        <authorList>
            <person name="Amaro Gonzalez C."/>
        </authorList>
    </citation>
    <scope>NUCLEOTIDE SEQUENCE</scope>
</reference>
<organism evidence="1">
    <name type="scientific">Anguilla anguilla</name>
    <name type="common">European freshwater eel</name>
    <name type="synonym">Muraena anguilla</name>
    <dbReference type="NCBI Taxonomy" id="7936"/>
    <lineage>
        <taxon>Eukaryota</taxon>
        <taxon>Metazoa</taxon>
        <taxon>Chordata</taxon>
        <taxon>Craniata</taxon>
        <taxon>Vertebrata</taxon>
        <taxon>Euteleostomi</taxon>
        <taxon>Actinopterygii</taxon>
        <taxon>Neopterygii</taxon>
        <taxon>Teleostei</taxon>
        <taxon>Anguilliformes</taxon>
        <taxon>Anguillidae</taxon>
        <taxon>Anguilla</taxon>
    </lineage>
</organism>
<sequence>MKNKTCKWRLGELLCIHSIGDHIEMVSRADSIVTHDEANVSLISYMLDAARRGATTVHTPQR</sequence>
<accession>A0A0E9QE61</accession>
<reference evidence="1" key="2">
    <citation type="journal article" date="2015" name="Fish Shellfish Immunol.">
        <title>Early steps in the European eel (Anguilla anguilla)-Vibrio vulnificus interaction in the gills: Role of the RtxA13 toxin.</title>
        <authorList>
            <person name="Callol A."/>
            <person name="Pajuelo D."/>
            <person name="Ebbesson L."/>
            <person name="Teles M."/>
            <person name="MacKenzie S."/>
            <person name="Amaro C."/>
        </authorList>
    </citation>
    <scope>NUCLEOTIDE SEQUENCE</scope>
</reference>
<proteinExistence type="predicted"/>
<evidence type="ECO:0000313" key="1">
    <source>
        <dbReference type="EMBL" id="JAH14388.1"/>
    </source>
</evidence>
<dbReference type="EMBL" id="GBXM01094189">
    <property type="protein sequence ID" value="JAH14388.1"/>
    <property type="molecule type" value="Transcribed_RNA"/>
</dbReference>
<protein>
    <submittedName>
        <fullName evidence="1">Uncharacterized protein</fullName>
    </submittedName>
</protein>
<name>A0A0E9QE61_ANGAN</name>